<dbReference type="AlphaFoldDB" id="A0A182J0W0"/>
<reference evidence="1" key="1">
    <citation type="submission" date="2022-08" db="UniProtKB">
        <authorList>
            <consortium name="EnsemblMetazoa"/>
        </authorList>
    </citation>
    <scope>IDENTIFICATION</scope>
    <source>
        <strain evidence="1">EBRO</strain>
    </source>
</reference>
<accession>A0A182J0W0</accession>
<organism evidence="1">
    <name type="scientific">Anopheles atroparvus</name>
    <name type="common">European mosquito</name>
    <dbReference type="NCBI Taxonomy" id="41427"/>
    <lineage>
        <taxon>Eukaryota</taxon>
        <taxon>Metazoa</taxon>
        <taxon>Ecdysozoa</taxon>
        <taxon>Arthropoda</taxon>
        <taxon>Hexapoda</taxon>
        <taxon>Insecta</taxon>
        <taxon>Pterygota</taxon>
        <taxon>Neoptera</taxon>
        <taxon>Endopterygota</taxon>
        <taxon>Diptera</taxon>
        <taxon>Nematocera</taxon>
        <taxon>Culicoidea</taxon>
        <taxon>Culicidae</taxon>
        <taxon>Anophelinae</taxon>
        <taxon>Anopheles</taxon>
    </lineage>
</organism>
<dbReference type="VEuPathDB" id="VectorBase:AATE009225"/>
<evidence type="ECO:0000313" key="1">
    <source>
        <dbReference type="EnsemblMetazoa" id="AATE009225-PA.1"/>
    </source>
</evidence>
<protein>
    <submittedName>
        <fullName evidence="1">Uncharacterized protein</fullName>
    </submittedName>
</protein>
<dbReference type="EnsemblMetazoa" id="AATE009225-RA">
    <property type="protein sequence ID" value="AATE009225-PA.1"/>
    <property type="gene ID" value="AATE009225"/>
</dbReference>
<proteinExistence type="predicted"/>
<sequence length="88" mass="9633">MFGSVRNWRHVPCPPMLHESPLFSISTSRMFVAMAPFPAVSESPMAPMMSISPGLRENQPGRYEVNNSKQNVKVTGNTVSINGSAVIQ</sequence>
<name>A0A182J0W0_ANOAO</name>